<accession>A0A8H7PQZ5</accession>
<dbReference type="SUPFAM" id="SSF46689">
    <property type="entry name" value="Homeodomain-like"/>
    <property type="match status" value="3"/>
</dbReference>
<feature type="compositionally biased region" description="Low complexity" evidence="1">
    <location>
        <begin position="1"/>
        <end position="21"/>
    </location>
</feature>
<feature type="region of interest" description="Disordered" evidence="1">
    <location>
        <begin position="991"/>
        <end position="1012"/>
    </location>
</feature>
<dbReference type="Proteomes" id="UP000612746">
    <property type="component" value="Unassembled WGS sequence"/>
</dbReference>
<dbReference type="PANTHER" id="PTHR13992">
    <property type="entry name" value="NUCLEAR RECEPTOR CO-REPRESSOR RELATED NCOR"/>
    <property type="match status" value="1"/>
</dbReference>
<dbReference type="InterPro" id="IPR051571">
    <property type="entry name" value="N-CoR_corepressor"/>
</dbReference>
<dbReference type="EMBL" id="JAEPRA010000012">
    <property type="protein sequence ID" value="KAG2177661.1"/>
    <property type="molecule type" value="Genomic_DNA"/>
</dbReference>
<feature type="compositionally biased region" description="Polar residues" evidence="1">
    <location>
        <begin position="1203"/>
        <end position="1215"/>
    </location>
</feature>
<dbReference type="CDD" id="cd00167">
    <property type="entry name" value="SANT"/>
    <property type="match status" value="2"/>
</dbReference>
<feature type="compositionally biased region" description="Pro residues" evidence="1">
    <location>
        <begin position="1378"/>
        <end position="1396"/>
    </location>
</feature>
<feature type="compositionally biased region" description="Basic and acidic residues" evidence="1">
    <location>
        <begin position="347"/>
        <end position="380"/>
    </location>
</feature>
<feature type="compositionally biased region" description="Basic and acidic residues" evidence="1">
    <location>
        <begin position="52"/>
        <end position="97"/>
    </location>
</feature>
<keyword evidence="5" id="KW-1185">Reference proteome</keyword>
<sequence>MSVSGSNSSRGSPQRSRSQSRSPPPFADGRYPPPPPRHGSRYEPYGGYRSMRPMDDYRDIRDRERERDRAMMIRDDRYPPRGRERDDRYMGYYRDDIGPPPPHQYSGPPPPIRRESGNVERPKLDSRPTTPTGREDVGRFGPPPGPPDGYRSPRYMDWRDRNRERDRDRERDRRFREDERRRDLDRRDRSRDGYPRYEPPLPPFPPDSYRDRERDRELSTPGGYGHYHDRERSEDPHFYRPPPRARSPPDYDRFRGRPPSWGPPGGPPGYGSSRRETSRGREKDDARSPRAASASVIHPRPRDREDSFSDRRREPGPPLKASDSTFPPRRASPYLPCIKAPSTSSRWDSDKPIKSTEAEKEESPEVEKIQEDVKSVEPEPSHVPTADVDESEPKAESSAALPILEFARPERRSTTPPPVIKQLSDELKETTIDSKEEMDVDTNPSTEEEHPAVEPVADVKDEPTVDAPRKLSEASTTMEDVPSTDDAKVPDSDAVAITDLFERPKSPSPIATEAVEEEPIPVKSEDEVNAGFNKLMDTSEENEDTAPKVEEELTEQSIVERIDQIENDITVFEELLEKRVNKDKAANNKVLHASEAAALMRNAVQAEEEVFVDVLNDVASQQQQQQQQSEPGQDAAPKPALVVYDAPPEPSPAARKSLRAQIEQYHNDDEDEEPLYKKLYEENRKIAKANSHIIGGWQGKADSGDDWSDEENWSKPMFANIESYPSYKANVESFSKMRHVVVTHMATRRRKLKMKEARLKKRYKAIHDRWKAKNIELDRMRDQERRAAERGSYKGSSYRKRTEDETEGAVDGIDFDSPFDALRYGPEGPSTPYGAPHRHGPWASDTVRSEAELLEIIQSLESADMRNPELRAAKTTANIPPMILDLKERAQTFDDRSGLVEDPLVYYHTGKDTGDVWTKQETSTFLESYMLYPKQFGKIASAIETKTACQSVLLYYRMKKTIDFKGLVAASLKGKRSRSGKKKDRLAAAVRAATSGSTRGGGRGKNKGSALLADIGLAQDTRKAKEKERKNKELRELEEAGGYWDKLGDRRRTRTREKPPRTPTGYVSESQATDKRRGIGKRKGKSPKSGVEDDPRRPRGELEMDDDDEDDSFDTPKDVTTAKWTATERDAAVEAFKIHGRNFMQVSEIVGTKTEDQCRNLYHNYKRKYGPNAFNEESGRSNMAAEEEDAAAALVGMYQMGAQSPQADQLDSGASTPRKPGRRPRTASVNPINDELVESDQDYMAMKNRKGPKGSTITPDLMAGKRPAYSSYWSVSEKADFIKFLEMFGRDWDRLADAMKSKTATQVRNFFQNNLEKMQLDKIIMRFDRRQQPSPTASHHHGTPPQPPPPQPKQSSLPPQHHIPTSDRMPPHDSQYSPIPPYGFSPMSGPPPPPGHYGPRQGYFPPEGHRPPMASSPTASQSYPSSYQPYRMHSPPRSAFVRSYASPPQPPMPLPVPPTQPKSEKEPTTVTKVADLLNNDDSAETSQPGNWESWFN</sequence>
<dbReference type="InterPro" id="IPR009057">
    <property type="entry name" value="Homeodomain-like_sf"/>
</dbReference>
<feature type="compositionally biased region" description="Basic and acidic residues" evidence="1">
    <location>
        <begin position="1090"/>
        <end position="1102"/>
    </location>
</feature>
<dbReference type="PANTHER" id="PTHR13992:SF39">
    <property type="entry name" value="SMRTER, ISOFORM G"/>
    <property type="match status" value="1"/>
</dbReference>
<organism evidence="4 5">
    <name type="scientific">Umbelopsis vinacea</name>
    <dbReference type="NCBI Taxonomy" id="44442"/>
    <lineage>
        <taxon>Eukaryota</taxon>
        <taxon>Fungi</taxon>
        <taxon>Fungi incertae sedis</taxon>
        <taxon>Mucoromycota</taxon>
        <taxon>Mucoromycotina</taxon>
        <taxon>Umbelopsidomycetes</taxon>
        <taxon>Umbelopsidales</taxon>
        <taxon>Umbelopsidaceae</taxon>
        <taxon>Umbelopsis</taxon>
    </lineage>
</organism>
<feature type="compositionally biased region" description="Basic and acidic residues" evidence="1">
    <location>
        <begin position="112"/>
        <end position="126"/>
    </location>
</feature>
<evidence type="ECO:0000313" key="5">
    <source>
        <dbReference type="Proteomes" id="UP000612746"/>
    </source>
</evidence>
<feature type="compositionally biased region" description="Basic and acidic residues" evidence="1">
    <location>
        <begin position="226"/>
        <end position="238"/>
    </location>
</feature>
<dbReference type="SMART" id="SM00717">
    <property type="entry name" value="SANT"/>
    <property type="match status" value="3"/>
</dbReference>
<dbReference type="Pfam" id="PF00249">
    <property type="entry name" value="Myb_DNA-binding"/>
    <property type="match status" value="2"/>
</dbReference>
<feature type="compositionally biased region" description="Basic and acidic residues" evidence="1">
    <location>
        <begin position="300"/>
        <end position="315"/>
    </location>
</feature>
<gene>
    <name evidence="4" type="ORF">INT44_008175</name>
</gene>
<evidence type="ECO:0000256" key="1">
    <source>
        <dbReference type="SAM" id="MobiDB-lite"/>
    </source>
</evidence>
<proteinExistence type="predicted"/>
<feature type="compositionally biased region" description="Pro residues" evidence="1">
    <location>
        <begin position="197"/>
        <end position="206"/>
    </location>
</feature>
<dbReference type="GO" id="GO:0034967">
    <property type="term" value="C:Set3 complex"/>
    <property type="evidence" value="ECO:0007669"/>
    <property type="project" value="TreeGrafter"/>
</dbReference>
<feature type="compositionally biased region" description="Basic and acidic residues" evidence="1">
    <location>
        <begin position="781"/>
        <end position="792"/>
    </location>
</feature>
<feature type="region of interest" description="Disordered" evidence="1">
    <location>
        <begin position="781"/>
        <end position="812"/>
    </location>
</feature>
<dbReference type="Gene3D" id="1.10.10.60">
    <property type="entry name" value="Homeodomain-like"/>
    <property type="match status" value="1"/>
</dbReference>
<feature type="domain" description="Myb-like" evidence="2">
    <location>
        <begin position="1273"/>
        <end position="1315"/>
    </location>
</feature>
<evidence type="ECO:0000259" key="3">
    <source>
        <dbReference type="PROSITE" id="PS51293"/>
    </source>
</evidence>
<reference evidence="4" key="1">
    <citation type="submission" date="2020-12" db="EMBL/GenBank/DDBJ databases">
        <title>Metabolic potential, ecology and presence of endohyphal bacteria is reflected in genomic diversity of Mucoromycotina.</title>
        <authorList>
            <person name="Muszewska A."/>
            <person name="Okrasinska A."/>
            <person name="Steczkiewicz K."/>
            <person name="Drgas O."/>
            <person name="Orlowska M."/>
            <person name="Perlinska-Lenart U."/>
            <person name="Aleksandrzak-Piekarczyk T."/>
            <person name="Szatraj K."/>
            <person name="Zielenkiewicz U."/>
            <person name="Pilsyk S."/>
            <person name="Malc E."/>
            <person name="Mieczkowski P."/>
            <person name="Kruszewska J.S."/>
            <person name="Biernat P."/>
            <person name="Pawlowska J."/>
        </authorList>
    </citation>
    <scope>NUCLEOTIDE SEQUENCE</scope>
    <source>
        <strain evidence="4">WA0000051536</strain>
    </source>
</reference>
<protein>
    <recommendedName>
        <fullName evidence="6">SANT domain-containing protein</fullName>
    </recommendedName>
</protein>
<feature type="compositionally biased region" description="Basic and acidic residues" evidence="1">
    <location>
        <begin position="154"/>
        <end position="195"/>
    </location>
</feature>
<feature type="compositionally biased region" description="Basic and acidic residues" evidence="1">
    <location>
        <begin position="1046"/>
        <end position="1060"/>
    </location>
</feature>
<feature type="compositionally biased region" description="Basic and acidic residues" evidence="1">
    <location>
        <begin position="273"/>
        <end position="288"/>
    </location>
</feature>
<dbReference type="OrthoDB" id="10258692at2759"/>
<name>A0A8H7PQZ5_9FUNG</name>
<feature type="region of interest" description="Disordered" evidence="1">
    <location>
        <begin position="1203"/>
        <end position="1229"/>
    </location>
</feature>
<comment type="caution">
    <text evidence="4">The sequence shown here is derived from an EMBL/GenBank/DDBJ whole genome shotgun (WGS) entry which is preliminary data.</text>
</comment>
<feature type="compositionally biased region" description="Basic and acidic residues" evidence="1">
    <location>
        <begin position="447"/>
        <end position="472"/>
    </location>
</feature>
<dbReference type="PROSITE" id="PS51293">
    <property type="entry name" value="SANT"/>
    <property type="match status" value="2"/>
</dbReference>
<feature type="compositionally biased region" description="Pro residues" evidence="1">
    <location>
        <begin position="1447"/>
        <end position="1460"/>
    </location>
</feature>
<evidence type="ECO:0000259" key="2">
    <source>
        <dbReference type="PROSITE" id="PS50090"/>
    </source>
</evidence>
<evidence type="ECO:0008006" key="6">
    <source>
        <dbReference type="Google" id="ProtNLM"/>
    </source>
</evidence>
<dbReference type="InterPro" id="IPR001005">
    <property type="entry name" value="SANT/Myb"/>
</dbReference>
<feature type="compositionally biased region" description="Basic and acidic residues" evidence="1">
    <location>
        <begin position="208"/>
        <end position="218"/>
    </location>
</feature>
<dbReference type="Gene3D" id="1.20.58.1880">
    <property type="match status" value="2"/>
</dbReference>
<feature type="compositionally biased region" description="Basic and acidic residues" evidence="1">
    <location>
        <begin position="423"/>
        <end position="437"/>
    </location>
</feature>
<dbReference type="InterPro" id="IPR017884">
    <property type="entry name" value="SANT_dom"/>
</dbReference>
<feature type="domain" description="SANT" evidence="3">
    <location>
        <begin position="912"/>
        <end position="963"/>
    </location>
</feature>
<feature type="region of interest" description="Disordered" evidence="1">
    <location>
        <begin position="1046"/>
        <end position="1121"/>
    </location>
</feature>
<evidence type="ECO:0000313" key="4">
    <source>
        <dbReference type="EMBL" id="KAG2177661.1"/>
    </source>
</evidence>
<feature type="domain" description="SANT" evidence="3">
    <location>
        <begin position="1119"/>
        <end position="1170"/>
    </location>
</feature>
<feature type="compositionally biased region" description="Acidic residues" evidence="1">
    <location>
        <begin position="1103"/>
        <end position="1113"/>
    </location>
</feature>
<feature type="region of interest" description="Disordered" evidence="1">
    <location>
        <begin position="1331"/>
        <end position="1469"/>
    </location>
</feature>
<feature type="region of interest" description="Disordered" evidence="1">
    <location>
        <begin position="1"/>
        <end position="527"/>
    </location>
</feature>
<dbReference type="GO" id="GO:0006357">
    <property type="term" value="P:regulation of transcription by RNA polymerase II"/>
    <property type="evidence" value="ECO:0007669"/>
    <property type="project" value="TreeGrafter"/>
</dbReference>
<feature type="compositionally biased region" description="Pro residues" evidence="1">
    <location>
        <begin position="22"/>
        <end position="37"/>
    </location>
</feature>
<feature type="compositionally biased region" description="Pro residues" evidence="1">
    <location>
        <begin position="98"/>
        <end position="111"/>
    </location>
</feature>
<dbReference type="PROSITE" id="PS50090">
    <property type="entry name" value="MYB_LIKE"/>
    <property type="match status" value="1"/>
</dbReference>
<feature type="compositionally biased region" description="Low complexity" evidence="1">
    <location>
        <begin position="1415"/>
        <end position="1430"/>
    </location>
</feature>